<name>Z9JRD5_9MICO</name>
<dbReference type="AlphaFoldDB" id="Z9JRD5"/>
<evidence type="ECO:0000313" key="2">
    <source>
        <dbReference type="Proteomes" id="UP000023067"/>
    </source>
</evidence>
<proteinExistence type="predicted"/>
<dbReference type="Proteomes" id="UP000023067">
    <property type="component" value="Unassembled WGS sequence"/>
</dbReference>
<comment type="caution">
    <text evidence="1">The sequence shown here is derived from an EMBL/GenBank/DDBJ whole genome shotgun (WGS) entry which is preliminary data.</text>
</comment>
<dbReference type="PATRIC" id="fig|396014.3.peg.2214"/>
<accession>Z9JRD5</accession>
<dbReference type="eggNOG" id="ENOG50345WS">
    <property type="taxonomic scope" value="Bacteria"/>
</dbReference>
<dbReference type="EMBL" id="JDYK01000010">
    <property type="protein sequence ID" value="EWS80950.1"/>
    <property type="molecule type" value="Genomic_DNA"/>
</dbReference>
<evidence type="ECO:0000313" key="1">
    <source>
        <dbReference type="EMBL" id="EWS80950.1"/>
    </source>
</evidence>
<dbReference type="OrthoDB" id="68692at2"/>
<protein>
    <submittedName>
        <fullName evidence="1">Serine/threonine protein phosphatase</fullName>
    </submittedName>
</protein>
<organism evidence="1 2">
    <name type="scientific">Brachybacterium phenoliresistens</name>
    <dbReference type="NCBI Taxonomy" id="396014"/>
    <lineage>
        <taxon>Bacteria</taxon>
        <taxon>Bacillati</taxon>
        <taxon>Actinomycetota</taxon>
        <taxon>Actinomycetes</taxon>
        <taxon>Micrococcales</taxon>
        <taxon>Dermabacteraceae</taxon>
        <taxon>Brachybacterium</taxon>
    </lineage>
</organism>
<sequence>MATIFEHLRSDDGEHVGYIEITEDDAFIPYDLLRRRRGEPMDLDEAEAVLDAIGLRLLAEDWLLLVPGEGEVPVRIQEVTRDAVTVARTLDGGSIHVAKTVDLTTTTRLDLPTDRLQPRL</sequence>
<gene>
    <name evidence="1" type="ORF">BF93_00880</name>
</gene>
<dbReference type="HOGENOM" id="CLU_1860919_0_0_11"/>
<dbReference type="RefSeq" id="WP_038372700.1">
    <property type="nucleotide sequence ID" value="NZ_BAAAOW010000004.1"/>
</dbReference>
<keyword evidence="2" id="KW-1185">Reference proteome</keyword>
<reference evidence="1 2" key="1">
    <citation type="submission" date="2014-02" db="EMBL/GenBank/DDBJ databases">
        <title>Genome sequence of Brachybacterium phenoliresistens strain W13A50.</title>
        <authorList>
            <person name="Wang X."/>
        </authorList>
    </citation>
    <scope>NUCLEOTIDE SEQUENCE [LARGE SCALE GENOMIC DNA]</scope>
    <source>
        <strain evidence="1 2">W13A50</strain>
    </source>
</reference>